<dbReference type="EMBL" id="JAVDSB010000002">
    <property type="protein sequence ID" value="MDR6550923.1"/>
    <property type="molecule type" value="Genomic_DNA"/>
</dbReference>
<dbReference type="InterPro" id="IPR010559">
    <property type="entry name" value="Sig_transdc_His_kin_internal"/>
</dbReference>
<evidence type="ECO:0000256" key="5">
    <source>
        <dbReference type="ARBA" id="ARBA00022777"/>
    </source>
</evidence>
<accession>A0ABU1NTW0</accession>
<dbReference type="InterPro" id="IPR036890">
    <property type="entry name" value="HATPase_C_sf"/>
</dbReference>
<dbReference type="Gene3D" id="3.30.565.10">
    <property type="entry name" value="Histidine kinase-like ATPase, C-terminal domain"/>
    <property type="match status" value="1"/>
</dbReference>
<dbReference type="InterPro" id="IPR050640">
    <property type="entry name" value="Bact_2-comp_sensor_kinase"/>
</dbReference>
<comment type="subcellular location">
    <subcellularLocation>
        <location evidence="1">Cell membrane</location>
        <topology evidence="1">Multi-pass membrane protein</topology>
    </subcellularLocation>
</comment>
<keyword evidence="5 10" id="KW-0418">Kinase</keyword>
<dbReference type="CDD" id="cd06225">
    <property type="entry name" value="HAMP"/>
    <property type="match status" value="1"/>
</dbReference>
<keyword evidence="11" id="KW-1185">Reference proteome</keyword>
<dbReference type="RefSeq" id="WP_310226137.1">
    <property type="nucleotide sequence ID" value="NZ_JAVDSB010000002.1"/>
</dbReference>
<organism evidence="10 11">
    <name type="scientific">Paenibacillus qinlingensis</name>
    <dbReference type="NCBI Taxonomy" id="1837343"/>
    <lineage>
        <taxon>Bacteria</taxon>
        <taxon>Bacillati</taxon>
        <taxon>Bacillota</taxon>
        <taxon>Bacilli</taxon>
        <taxon>Bacillales</taxon>
        <taxon>Paenibacillaceae</taxon>
        <taxon>Paenibacillus</taxon>
    </lineage>
</organism>
<feature type="coiled-coil region" evidence="7">
    <location>
        <begin position="355"/>
        <end position="382"/>
    </location>
</feature>
<evidence type="ECO:0000256" key="1">
    <source>
        <dbReference type="ARBA" id="ARBA00004651"/>
    </source>
</evidence>
<dbReference type="PANTHER" id="PTHR34220:SF7">
    <property type="entry name" value="SENSOR HISTIDINE KINASE YPDA"/>
    <property type="match status" value="1"/>
</dbReference>
<keyword evidence="8" id="KW-1133">Transmembrane helix</keyword>
<feature type="domain" description="HAMP" evidence="9">
    <location>
        <begin position="315"/>
        <end position="367"/>
    </location>
</feature>
<evidence type="ECO:0000256" key="3">
    <source>
        <dbReference type="ARBA" id="ARBA00022553"/>
    </source>
</evidence>
<evidence type="ECO:0000256" key="6">
    <source>
        <dbReference type="ARBA" id="ARBA00023136"/>
    </source>
</evidence>
<dbReference type="EC" id="2.7.13.3" evidence="10"/>
<evidence type="ECO:0000313" key="11">
    <source>
        <dbReference type="Proteomes" id="UP001267290"/>
    </source>
</evidence>
<evidence type="ECO:0000313" key="10">
    <source>
        <dbReference type="EMBL" id="MDR6550923.1"/>
    </source>
</evidence>
<name>A0ABU1NTW0_9BACL</name>
<evidence type="ECO:0000256" key="8">
    <source>
        <dbReference type="SAM" id="Phobius"/>
    </source>
</evidence>
<reference evidence="10 11" key="1">
    <citation type="submission" date="2023-07" db="EMBL/GenBank/DDBJ databases">
        <title>Sorghum-associated microbial communities from plants grown in Nebraska, USA.</title>
        <authorList>
            <person name="Schachtman D."/>
        </authorList>
    </citation>
    <scope>NUCLEOTIDE SEQUENCE [LARGE SCALE GENOMIC DNA]</scope>
    <source>
        <strain evidence="10 11">CC258</strain>
    </source>
</reference>
<dbReference type="Pfam" id="PF00672">
    <property type="entry name" value="HAMP"/>
    <property type="match status" value="1"/>
</dbReference>
<dbReference type="Pfam" id="PF06580">
    <property type="entry name" value="His_kinase"/>
    <property type="match status" value="1"/>
</dbReference>
<protein>
    <submittedName>
        <fullName evidence="10">Two-component system sensor histidine kinase YesM</fullName>
        <ecNumber evidence="10">2.7.13.3</ecNumber>
    </submittedName>
</protein>
<evidence type="ECO:0000256" key="7">
    <source>
        <dbReference type="SAM" id="Coils"/>
    </source>
</evidence>
<keyword evidence="7" id="KW-0175">Coiled coil</keyword>
<proteinExistence type="predicted"/>
<dbReference type="SMART" id="SM00304">
    <property type="entry name" value="HAMP"/>
    <property type="match status" value="1"/>
</dbReference>
<gene>
    <name evidence="10" type="ORF">J2736_002110</name>
</gene>
<dbReference type="Gene3D" id="6.10.340.10">
    <property type="match status" value="1"/>
</dbReference>
<keyword evidence="4 10" id="KW-0808">Transferase</keyword>
<keyword evidence="3" id="KW-0597">Phosphoprotein</keyword>
<dbReference type="Proteomes" id="UP001267290">
    <property type="component" value="Unassembled WGS sequence"/>
</dbReference>
<evidence type="ECO:0000256" key="4">
    <source>
        <dbReference type="ARBA" id="ARBA00022679"/>
    </source>
</evidence>
<dbReference type="SUPFAM" id="SSF55874">
    <property type="entry name" value="ATPase domain of HSP90 chaperone/DNA topoisomerase II/histidine kinase"/>
    <property type="match status" value="1"/>
</dbReference>
<evidence type="ECO:0000259" key="9">
    <source>
        <dbReference type="PROSITE" id="PS50885"/>
    </source>
</evidence>
<dbReference type="InterPro" id="IPR003660">
    <property type="entry name" value="HAMP_dom"/>
</dbReference>
<evidence type="ECO:0000256" key="2">
    <source>
        <dbReference type="ARBA" id="ARBA00022475"/>
    </source>
</evidence>
<keyword evidence="2" id="KW-1003">Cell membrane</keyword>
<dbReference type="SUPFAM" id="SSF158472">
    <property type="entry name" value="HAMP domain-like"/>
    <property type="match status" value="1"/>
</dbReference>
<dbReference type="GO" id="GO:0004673">
    <property type="term" value="F:protein histidine kinase activity"/>
    <property type="evidence" value="ECO:0007669"/>
    <property type="project" value="UniProtKB-EC"/>
</dbReference>
<dbReference type="PROSITE" id="PS50885">
    <property type="entry name" value="HAMP"/>
    <property type="match status" value="1"/>
</dbReference>
<comment type="caution">
    <text evidence="10">The sequence shown here is derived from an EMBL/GenBank/DDBJ whole genome shotgun (WGS) entry which is preliminary data.</text>
</comment>
<keyword evidence="6 8" id="KW-0472">Membrane</keyword>
<feature type="transmembrane region" description="Helical" evidence="8">
    <location>
        <begin position="293"/>
        <end position="319"/>
    </location>
</feature>
<dbReference type="Pfam" id="PF02518">
    <property type="entry name" value="HATPase_c"/>
    <property type="match status" value="1"/>
</dbReference>
<keyword evidence="8" id="KW-0812">Transmembrane</keyword>
<sequence length="587" mass="66292">MLDRSKLSFRNKLRLAFLIVTILAVLTTGGLSYSITSNILENNAMKLTQDSVTQSAKIVDEKLNKLMLVMMTFMISQPFRAMLKDVNAMDASSYFIRWTEMDNVFSQARIAEPLIHSIYVSTPIGEFYPSSMNLNRQTVFEKTPLYKRSAQENRNVWIEGHEDTLFLGGNRVVSLILQPISSDPVKDVYVVVNIREEGLRQLLDTGAEGGAEQFLLNGQGQPALQEEGTMIQEAVNSGVITALLNGAQTGYAPDQLNGEDYLFNYARMHLNDWSVVAIQSKGYVLKDLIYVKWMIAAITASCFLLALLVSGAFTGYLLLPLKGLQQVMKRVELNDLTARFESNSQDEIAQIGLRFNRMLEQIVKLIEKVKEAETTKRTTEIKALSAQMDPHFLYNTLNTIYWKLNLNQVETSQKMVVALSRLFQLGLNKGQEVTTLEKELQHVRQYLELQMFCYERLFTFEIEVSEEELIMLPVPRIMLQPLVENSILHGFDLMDSGGLINIRVERSPDREFCIIRVRDNGSGMDASEVSSKGERSNDGGYAIGNLISRLQLYYGDRAELRLDSAPDQGVTATITLPLEGEMQHVRS</sequence>
<dbReference type="PANTHER" id="PTHR34220">
    <property type="entry name" value="SENSOR HISTIDINE KINASE YPDA"/>
    <property type="match status" value="1"/>
</dbReference>
<dbReference type="InterPro" id="IPR003594">
    <property type="entry name" value="HATPase_dom"/>
</dbReference>